<comment type="caution">
    <text evidence="3">The sequence shown here is derived from an EMBL/GenBank/DDBJ whole genome shotgun (WGS) entry which is preliminary data.</text>
</comment>
<sequence>MVKIRNKLIRKGSTPPQRKHWLRRKYVSLAWMVVFGALCLWVMTLLHQTVLKNAREQDSSALHSSLVDNVQMKSLSKKIIERKMKLRKAPTLEENSALDEASSSSVSQSVGESSDKPVDKNKYHLAFSTSCSKNDWQSYLFFYLAMAFEQPGDVTHIVSGCKDQETEDEIRQMHLEQHTKAMNENFYVHFTPEFSDKRNFQVTKYWNKPFGVKHWLEHRFGFEYDKSKGEVAKPTEYDDDIVILIDPDMLMLKPFYNNFTSAPMSVWNKYFQSRADSLFYEVKQGQVISQEYAFGGAWLRGLKEEGKNLTYVLGTTESRVLGMSMNEASNVYAAGPPYLATARDFYNIAYHWTDFLPRYYEQKPNMMNEMYGYSMAVAHLGLKIQLAKGFMVSDVNILTGEGWEFMQETFPKDEDLLAHACDMPRYSRDSLPQVLHFCQRYGIGEFFISKYKVPRRTFTCEFPLYEEPPIDIATEVYTRMGNFQTTPWDATSGVHTAKRAANAYMVCSLYTALNKAATFFKDHHCEPGQANYDKVWQYFKVYDKDPHGPGGGGKSKSKP</sequence>
<dbReference type="PANTHER" id="PTHR31485:SF7">
    <property type="entry name" value="PEPTIDYL SERINE ALPHA-GALACTOSYLTRANSFERASE"/>
    <property type="match status" value="1"/>
</dbReference>
<keyword evidence="2" id="KW-0472">Membrane</keyword>
<keyword evidence="2" id="KW-1133">Transmembrane helix</keyword>
<feature type="transmembrane region" description="Helical" evidence="2">
    <location>
        <begin position="26"/>
        <end position="46"/>
    </location>
</feature>
<organism evidence="3 4">
    <name type="scientific">Cylindrotheca closterium</name>
    <dbReference type="NCBI Taxonomy" id="2856"/>
    <lineage>
        <taxon>Eukaryota</taxon>
        <taxon>Sar</taxon>
        <taxon>Stramenopiles</taxon>
        <taxon>Ochrophyta</taxon>
        <taxon>Bacillariophyta</taxon>
        <taxon>Bacillariophyceae</taxon>
        <taxon>Bacillariophycidae</taxon>
        <taxon>Bacillariales</taxon>
        <taxon>Bacillariaceae</taxon>
        <taxon>Cylindrotheca</taxon>
    </lineage>
</organism>
<dbReference type="PANTHER" id="PTHR31485">
    <property type="entry name" value="PEPTIDYL SERINE ALPHA-GALACTOSYLTRANSFERASE"/>
    <property type="match status" value="1"/>
</dbReference>
<accession>A0AAD2G1N0</accession>
<evidence type="ECO:0000313" key="3">
    <source>
        <dbReference type="EMBL" id="CAJ1959806.1"/>
    </source>
</evidence>
<evidence type="ECO:0000256" key="2">
    <source>
        <dbReference type="SAM" id="Phobius"/>
    </source>
</evidence>
<dbReference type="GO" id="GO:0016757">
    <property type="term" value="F:glycosyltransferase activity"/>
    <property type="evidence" value="ECO:0007669"/>
    <property type="project" value="InterPro"/>
</dbReference>
<feature type="compositionally biased region" description="Low complexity" evidence="1">
    <location>
        <begin position="92"/>
        <end position="112"/>
    </location>
</feature>
<keyword evidence="4" id="KW-1185">Reference proteome</keyword>
<reference evidence="3" key="1">
    <citation type="submission" date="2023-08" db="EMBL/GenBank/DDBJ databases">
        <authorList>
            <person name="Audoor S."/>
            <person name="Bilcke G."/>
        </authorList>
    </citation>
    <scope>NUCLEOTIDE SEQUENCE</scope>
</reference>
<evidence type="ECO:0000256" key="1">
    <source>
        <dbReference type="SAM" id="MobiDB-lite"/>
    </source>
</evidence>
<dbReference type="Proteomes" id="UP001295423">
    <property type="component" value="Unassembled WGS sequence"/>
</dbReference>
<dbReference type="EMBL" id="CAKOGP040002025">
    <property type="protein sequence ID" value="CAJ1959806.1"/>
    <property type="molecule type" value="Genomic_DNA"/>
</dbReference>
<proteinExistence type="predicted"/>
<protein>
    <submittedName>
        <fullName evidence="3">Uncharacterized protein</fullName>
    </submittedName>
</protein>
<dbReference type="AlphaFoldDB" id="A0AAD2G1N0"/>
<dbReference type="InterPro" id="IPR044845">
    <property type="entry name" value="HPAT/SRGT1-like"/>
</dbReference>
<gene>
    <name evidence="3" type="ORF">CYCCA115_LOCUS18225</name>
</gene>
<evidence type="ECO:0000313" key="4">
    <source>
        <dbReference type="Proteomes" id="UP001295423"/>
    </source>
</evidence>
<name>A0AAD2G1N0_9STRA</name>
<feature type="region of interest" description="Disordered" evidence="1">
    <location>
        <begin position="91"/>
        <end position="118"/>
    </location>
</feature>
<keyword evidence="2" id="KW-0812">Transmembrane</keyword>